<feature type="compositionally biased region" description="Polar residues" evidence="1">
    <location>
        <begin position="486"/>
        <end position="497"/>
    </location>
</feature>
<sequence>MVSGRSDGGAQIISVRVRRIIQSIKEIVGDRSDAEIYDVLRETNMDPNETAQKLLNQDPFHEVKRKRDKKKENTGYQDFTESRNQSEHTAQWTRSHTSWDRNIRRGGAMKSHTGISREFRVVRDNRVKFNADQDTQPSPTQHPSSATEQMVSNVLEKSSSASIIDKKEPAGNSDRHMPSQSSNSTGHSQFANSIASHKPLLVEEKRVTSSNLSLLEKKDDKQNSLHNSTSLAPNNYVVGVYSSSSDPVHVPSPNSRSAGKVGAIKREVGVVGGRRKPSERSATHLSLPSSSISVSNSTKDISVPTVSLRHSVKSSQFGTSVSEPIMPGLSSSRPSSANQYSIKQHQQPLSHQKALQHNMEWKPKSSKKPGAISSRVIGTATANLSSEVDNTVGGKVEETFLSERLSQVNIENVIIPQHLRVPDTEQSQLTFGSFGVGSDSVNKFSSAFHSFGNEEDSYHEPCTSISVSVPESSGEDASSGGLADSQDGQTRTSQCGSPTPPLEPQPSDRIESSLQSMEEYADIGLVRSDCPSYSQPEQQKLQNPPSFPSFSAYDPQTSYDMTFFRTVIDENICSQGLTSSSEAVNSHLLTSSGATSSVAMMQQQQQQQPIAQLYPQLHMSHYPNFMQYRQFIPPVFVPPVAAMPNYSGNPAYPHPPNANSYVLLPSGGNSHISAGVKYGTSQYKPVAAASSTGYGNYTGPAGYAISAPGAIGATAGLDDVTRMKYKDNNLYIPNPQAETSEIWLQNPRDIQTMQTTPYYNMPSQGPHLAYLPVHAGHASFNAAAAAAAAAQSSHMQFPGAYHPQQLATMGNLHHHLVPQQVQGIGGNVGIGIAGPAAQGGPFQPQSQLGHLNWTGNF</sequence>
<feature type="region of interest" description="Disordered" evidence="1">
    <location>
        <begin position="528"/>
        <end position="550"/>
    </location>
</feature>
<organism evidence="3 4">
    <name type="scientific">Acorus gramineus</name>
    <name type="common">Dwarf sweet flag</name>
    <dbReference type="NCBI Taxonomy" id="55184"/>
    <lineage>
        <taxon>Eukaryota</taxon>
        <taxon>Viridiplantae</taxon>
        <taxon>Streptophyta</taxon>
        <taxon>Embryophyta</taxon>
        <taxon>Tracheophyta</taxon>
        <taxon>Spermatophyta</taxon>
        <taxon>Magnoliopsida</taxon>
        <taxon>Liliopsida</taxon>
        <taxon>Acoraceae</taxon>
        <taxon>Acorus</taxon>
    </lineage>
</organism>
<feature type="compositionally biased region" description="Basic and acidic residues" evidence="1">
    <location>
        <begin position="164"/>
        <end position="177"/>
    </location>
</feature>
<feature type="domain" description="GBF-interacting protein 1 N-terminal" evidence="2">
    <location>
        <begin position="13"/>
        <end position="72"/>
    </location>
</feature>
<keyword evidence="4" id="KW-1185">Reference proteome</keyword>
<feature type="compositionally biased region" description="Polar residues" evidence="1">
    <location>
        <begin position="531"/>
        <end position="544"/>
    </location>
</feature>
<accession>A0AAV9BYM5</accession>
<feature type="region of interest" description="Disordered" evidence="1">
    <location>
        <begin position="453"/>
        <end position="511"/>
    </location>
</feature>
<gene>
    <name evidence="3" type="ORF">QJS04_geneDACA004951</name>
</gene>
<feature type="region of interest" description="Disordered" evidence="1">
    <location>
        <begin position="62"/>
        <end position="190"/>
    </location>
</feature>
<dbReference type="Pfam" id="PF06972">
    <property type="entry name" value="GIP1_N"/>
    <property type="match status" value="1"/>
</dbReference>
<evidence type="ECO:0000256" key="1">
    <source>
        <dbReference type="SAM" id="MobiDB-lite"/>
    </source>
</evidence>
<feature type="region of interest" description="Disordered" evidence="1">
    <location>
        <begin position="213"/>
        <end position="232"/>
    </location>
</feature>
<dbReference type="SUPFAM" id="SSF46934">
    <property type="entry name" value="UBA-like"/>
    <property type="match status" value="1"/>
</dbReference>
<dbReference type="AlphaFoldDB" id="A0AAV9BYM5"/>
<dbReference type="Proteomes" id="UP001179952">
    <property type="component" value="Unassembled WGS sequence"/>
</dbReference>
<reference evidence="3" key="1">
    <citation type="journal article" date="2023" name="Nat. Commun.">
        <title>Diploid and tetraploid genomes of Acorus and the evolution of monocots.</title>
        <authorList>
            <person name="Ma L."/>
            <person name="Liu K.W."/>
            <person name="Li Z."/>
            <person name="Hsiao Y.Y."/>
            <person name="Qi Y."/>
            <person name="Fu T."/>
            <person name="Tang G.D."/>
            <person name="Zhang D."/>
            <person name="Sun W.H."/>
            <person name="Liu D.K."/>
            <person name="Li Y."/>
            <person name="Chen G.Z."/>
            <person name="Liu X.D."/>
            <person name="Liao X.Y."/>
            <person name="Jiang Y.T."/>
            <person name="Yu X."/>
            <person name="Hao Y."/>
            <person name="Huang J."/>
            <person name="Zhao X.W."/>
            <person name="Ke S."/>
            <person name="Chen Y.Y."/>
            <person name="Wu W.L."/>
            <person name="Hsu J.L."/>
            <person name="Lin Y.F."/>
            <person name="Huang M.D."/>
            <person name="Li C.Y."/>
            <person name="Huang L."/>
            <person name="Wang Z.W."/>
            <person name="Zhao X."/>
            <person name="Zhong W.Y."/>
            <person name="Peng D.H."/>
            <person name="Ahmad S."/>
            <person name="Lan S."/>
            <person name="Zhang J.S."/>
            <person name="Tsai W.C."/>
            <person name="Van de Peer Y."/>
            <person name="Liu Z.J."/>
        </authorList>
    </citation>
    <scope>NUCLEOTIDE SEQUENCE</scope>
    <source>
        <strain evidence="3">SCP</strain>
    </source>
</reference>
<feature type="compositionally biased region" description="Low complexity" evidence="1">
    <location>
        <begin position="283"/>
        <end position="299"/>
    </location>
</feature>
<dbReference type="InterPro" id="IPR009719">
    <property type="entry name" value="GIP1_N"/>
</dbReference>
<dbReference type="EMBL" id="JAUJYN010000001">
    <property type="protein sequence ID" value="KAK1281421.1"/>
    <property type="molecule type" value="Genomic_DNA"/>
</dbReference>
<evidence type="ECO:0000313" key="4">
    <source>
        <dbReference type="Proteomes" id="UP001179952"/>
    </source>
</evidence>
<comment type="caution">
    <text evidence="3">The sequence shown here is derived from an EMBL/GenBank/DDBJ whole genome shotgun (WGS) entry which is preliminary data.</text>
</comment>
<feature type="compositionally biased region" description="Polar residues" evidence="1">
    <location>
        <begin position="178"/>
        <end position="190"/>
    </location>
</feature>
<feature type="compositionally biased region" description="Polar residues" evidence="1">
    <location>
        <begin position="87"/>
        <end position="96"/>
    </location>
</feature>
<reference evidence="3" key="2">
    <citation type="submission" date="2023-06" db="EMBL/GenBank/DDBJ databases">
        <authorList>
            <person name="Ma L."/>
            <person name="Liu K.-W."/>
            <person name="Li Z."/>
            <person name="Hsiao Y.-Y."/>
            <person name="Qi Y."/>
            <person name="Fu T."/>
            <person name="Tang G."/>
            <person name="Zhang D."/>
            <person name="Sun W.-H."/>
            <person name="Liu D.-K."/>
            <person name="Li Y."/>
            <person name="Chen G.-Z."/>
            <person name="Liu X.-D."/>
            <person name="Liao X.-Y."/>
            <person name="Jiang Y.-T."/>
            <person name="Yu X."/>
            <person name="Hao Y."/>
            <person name="Huang J."/>
            <person name="Zhao X.-W."/>
            <person name="Ke S."/>
            <person name="Chen Y.-Y."/>
            <person name="Wu W.-L."/>
            <person name="Hsu J.-L."/>
            <person name="Lin Y.-F."/>
            <person name="Huang M.-D."/>
            <person name="Li C.-Y."/>
            <person name="Huang L."/>
            <person name="Wang Z.-W."/>
            <person name="Zhao X."/>
            <person name="Zhong W.-Y."/>
            <person name="Peng D.-H."/>
            <person name="Ahmad S."/>
            <person name="Lan S."/>
            <person name="Zhang J.-S."/>
            <person name="Tsai W.-C."/>
            <person name="Van De Peer Y."/>
            <person name="Liu Z.-J."/>
        </authorList>
    </citation>
    <scope>NUCLEOTIDE SEQUENCE</scope>
    <source>
        <strain evidence="3">SCP</strain>
        <tissue evidence="3">Leaves</tissue>
    </source>
</reference>
<evidence type="ECO:0000313" key="3">
    <source>
        <dbReference type="EMBL" id="KAK1281421.1"/>
    </source>
</evidence>
<feature type="compositionally biased region" description="Polar residues" evidence="1">
    <location>
        <begin position="313"/>
        <end position="322"/>
    </location>
</feature>
<feature type="region of interest" description="Disordered" evidence="1">
    <location>
        <begin position="312"/>
        <end position="336"/>
    </location>
</feature>
<dbReference type="PANTHER" id="PTHR47070:SF2">
    <property type="entry name" value="OS06G0206100 PROTEIN"/>
    <property type="match status" value="1"/>
</dbReference>
<protein>
    <recommendedName>
        <fullName evidence="2">GBF-interacting protein 1 N-terminal domain-containing protein</fullName>
    </recommendedName>
</protein>
<feature type="region of interest" description="Disordered" evidence="1">
    <location>
        <begin position="272"/>
        <end position="299"/>
    </location>
</feature>
<name>A0AAV9BYM5_ACOGR</name>
<dbReference type="PANTHER" id="PTHR47070">
    <property type="entry name" value="HYDROXYPROLINE-RICH GLYCOPROTEIN-LIKE"/>
    <property type="match status" value="1"/>
</dbReference>
<proteinExistence type="predicted"/>
<feature type="compositionally biased region" description="Polar residues" evidence="1">
    <location>
        <begin position="132"/>
        <end position="162"/>
    </location>
</feature>
<dbReference type="InterPro" id="IPR009060">
    <property type="entry name" value="UBA-like_sf"/>
</dbReference>
<evidence type="ECO:0000259" key="2">
    <source>
        <dbReference type="Pfam" id="PF06972"/>
    </source>
</evidence>
<feature type="compositionally biased region" description="Basic and acidic residues" evidence="1">
    <location>
        <begin position="115"/>
        <end position="131"/>
    </location>
</feature>